<dbReference type="Proteomes" id="UP000182259">
    <property type="component" value="Chromosome I"/>
</dbReference>
<sequence>MASIDKENMTTTPLKMPSSPSVEYSPSNPKRALKPISPSKYNTNSVGKLNFLQNDNLDDHFECIHGSHEEIKLLLALIEVQTKQTNDDLEQLFDRLKSNNQNLNKLLESIAAYSEEVTTEGNATKSDVSKILERLNELSTPKLEQLFFKLLQESQEESVKQIKTLISDSQGDPEDANIEVLLKLNNVERALNKVSEGSAKDIEKYMGTMNAETINELTKVSDLLRHSSDSQKSTIDILTKKLEALDTHNSNSEIIRLQELVENQNATIRSLRVDVLAQSQMNEYKDLQFKHAQLQEKYESLCKYYESKYLDLVTLERKFTDLTNTVDHLESRMSNIDTLKYDRLQQMHVDKLSQLGKTQHSSIRKRIISMPTKAADLLPDIYEQINSDQEF</sequence>
<feature type="region of interest" description="Disordered" evidence="2">
    <location>
        <begin position="1"/>
        <end position="39"/>
    </location>
</feature>
<feature type="compositionally biased region" description="Polar residues" evidence="2">
    <location>
        <begin position="9"/>
        <end position="28"/>
    </location>
</feature>
<feature type="coiled-coil region" evidence="1">
    <location>
        <begin position="277"/>
        <end position="332"/>
    </location>
</feature>
<evidence type="ECO:0000256" key="1">
    <source>
        <dbReference type="SAM" id="Coils"/>
    </source>
</evidence>
<feature type="coiled-coil region" evidence="1">
    <location>
        <begin position="86"/>
        <end position="116"/>
    </location>
</feature>
<keyword evidence="1" id="KW-0175">Coiled coil</keyword>
<reference evidence="3 4" key="1">
    <citation type="submission" date="2016-10" db="EMBL/GenBank/DDBJ databases">
        <authorList>
            <person name="de Groot N.N."/>
        </authorList>
    </citation>
    <scope>NUCLEOTIDE SEQUENCE [LARGE SCALE GENOMIC DNA]</scope>
    <source>
        <strain evidence="3 4">PYCC 4715</strain>
    </source>
</reference>
<name>A0A1L0BCJ2_9ASCO</name>
<dbReference type="EMBL" id="LT635764">
    <property type="protein sequence ID" value="SGZ48768.1"/>
    <property type="molecule type" value="Genomic_DNA"/>
</dbReference>
<organism evidence="3 4">
    <name type="scientific">Sungouiella intermedia</name>
    <dbReference type="NCBI Taxonomy" id="45354"/>
    <lineage>
        <taxon>Eukaryota</taxon>
        <taxon>Fungi</taxon>
        <taxon>Dikarya</taxon>
        <taxon>Ascomycota</taxon>
        <taxon>Saccharomycotina</taxon>
        <taxon>Pichiomycetes</taxon>
        <taxon>Metschnikowiaceae</taxon>
        <taxon>Sungouiella</taxon>
    </lineage>
</organism>
<protein>
    <submittedName>
        <fullName evidence="3">CIC11C00000003507</fullName>
    </submittedName>
</protein>
<evidence type="ECO:0000313" key="4">
    <source>
        <dbReference type="Proteomes" id="UP000182259"/>
    </source>
</evidence>
<evidence type="ECO:0000256" key="2">
    <source>
        <dbReference type="SAM" id="MobiDB-lite"/>
    </source>
</evidence>
<evidence type="ECO:0000313" key="3">
    <source>
        <dbReference type="EMBL" id="SGZ48768.1"/>
    </source>
</evidence>
<accession>A0A1L0BCJ2</accession>
<dbReference type="AlphaFoldDB" id="A0A1L0BCJ2"/>
<proteinExistence type="predicted"/>
<gene>
    <name evidence="3" type="ORF">SAMEA4029009_CIC11G00000003507</name>
</gene>